<feature type="region of interest" description="Disordered" evidence="1">
    <location>
        <begin position="205"/>
        <end position="253"/>
    </location>
</feature>
<evidence type="ECO:0000313" key="3">
    <source>
        <dbReference type="Proteomes" id="UP000000305"/>
    </source>
</evidence>
<proteinExistence type="predicted"/>
<name>E9HXE4_DAPPU</name>
<sequence>MPLWRNWLARSAVNRKAGGSIPPRGACVGCTLMMFFLCPELLFQVQRSRKVSKSFSKIGKRTQRIKRALLRKAGVLPAWVEPPPRPPPREPIPLDQLPPGALAPHLAPILEIARRHLNAEQLADAIRPRFWGDHRYRPEEEPAPQPVPPPAQDLLPVVVEEPEADQEPIQAPPPDIEQRQVRHREQHVGRGLLRRVVYLPERQEEAAAAAAPKEESESESEEDGIQLCHESSSEESTDVTSTDEDRRHFEIELEANPALRRAYERIETARRERGRYNQGISNKVETKTETHPFHEPPRKIGKGDGQISQ</sequence>
<evidence type="ECO:0000313" key="2">
    <source>
        <dbReference type="EMBL" id="EFX63586.1"/>
    </source>
</evidence>
<dbReference type="AlphaFoldDB" id="E9HXE4"/>
<reference evidence="2 3" key="1">
    <citation type="journal article" date="2011" name="Science">
        <title>The ecoresponsive genome of Daphnia pulex.</title>
        <authorList>
            <person name="Colbourne J.K."/>
            <person name="Pfrender M.E."/>
            <person name="Gilbert D."/>
            <person name="Thomas W.K."/>
            <person name="Tucker A."/>
            <person name="Oakley T.H."/>
            <person name="Tokishita S."/>
            <person name="Aerts A."/>
            <person name="Arnold G.J."/>
            <person name="Basu M.K."/>
            <person name="Bauer D.J."/>
            <person name="Caceres C.E."/>
            <person name="Carmel L."/>
            <person name="Casola C."/>
            <person name="Choi J.H."/>
            <person name="Detter J.C."/>
            <person name="Dong Q."/>
            <person name="Dusheyko S."/>
            <person name="Eads B.D."/>
            <person name="Frohlich T."/>
            <person name="Geiler-Samerotte K.A."/>
            <person name="Gerlach D."/>
            <person name="Hatcher P."/>
            <person name="Jogdeo S."/>
            <person name="Krijgsveld J."/>
            <person name="Kriventseva E.V."/>
            <person name="Kultz D."/>
            <person name="Laforsch C."/>
            <person name="Lindquist E."/>
            <person name="Lopez J."/>
            <person name="Manak J.R."/>
            <person name="Muller J."/>
            <person name="Pangilinan J."/>
            <person name="Patwardhan R.P."/>
            <person name="Pitluck S."/>
            <person name="Pritham E.J."/>
            <person name="Rechtsteiner A."/>
            <person name="Rho M."/>
            <person name="Rogozin I.B."/>
            <person name="Sakarya O."/>
            <person name="Salamov A."/>
            <person name="Schaack S."/>
            <person name="Shapiro H."/>
            <person name="Shiga Y."/>
            <person name="Skalitzky C."/>
            <person name="Smith Z."/>
            <person name="Souvorov A."/>
            <person name="Sung W."/>
            <person name="Tang Z."/>
            <person name="Tsuchiya D."/>
            <person name="Tu H."/>
            <person name="Vos H."/>
            <person name="Wang M."/>
            <person name="Wolf Y.I."/>
            <person name="Yamagata H."/>
            <person name="Yamada T."/>
            <person name="Ye Y."/>
            <person name="Shaw J.R."/>
            <person name="Andrews J."/>
            <person name="Crease T.J."/>
            <person name="Tang H."/>
            <person name="Lucas S.M."/>
            <person name="Robertson H.M."/>
            <person name="Bork P."/>
            <person name="Koonin E.V."/>
            <person name="Zdobnov E.M."/>
            <person name="Grigoriev I.V."/>
            <person name="Lynch M."/>
            <person name="Boore J.L."/>
        </authorList>
    </citation>
    <scope>NUCLEOTIDE SEQUENCE [LARGE SCALE GENOMIC DNA]</scope>
</reference>
<dbReference type="Proteomes" id="UP000000305">
    <property type="component" value="Unassembled WGS sequence"/>
</dbReference>
<organism evidence="2 3">
    <name type="scientific">Daphnia pulex</name>
    <name type="common">Water flea</name>
    <dbReference type="NCBI Taxonomy" id="6669"/>
    <lineage>
        <taxon>Eukaryota</taxon>
        <taxon>Metazoa</taxon>
        <taxon>Ecdysozoa</taxon>
        <taxon>Arthropoda</taxon>
        <taxon>Crustacea</taxon>
        <taxon>Branchiopoda</taxon>
        <taxon>Diplostraca</taxon>
        <taxon>Cladocera</taxon>
        <taxon>Anomopoda</taxon>
        <taxon>Daphniidae</taxon>
        <taxon>Daphnia</taxon>
    </lineage>
</organism>
<dbReference type="InParanoid" id="E9HXE4"/>
<dbReference type="EMBL" id="GL733034">
    <property type="protein sequence ID" value="EFX63586.1"/>
    <property type="molecule type" value="Genomic_DNA"/>
</dbReference>
<accession>E9HXE4</accession>
<dbReference type="PhylomeDB" id="E9HXE4"/>
<gene>
    <name evidence="2" type="ORF">DAPPUDRAFT_268202</name>
</gene>
<dbReference type="KEGG" id="dpx:DAPPUDRAFT_268202"/>
<feature type="compositionally biased region" description="Basic and acidic residues" evidence="1">
    <location>
        <begin position="284"/>
        <end position="302"/>
    </location>
</feature>
<protein>
    <submittedName>
        <fullName evidence="2">Uncharacterized protein</fullName>
    </submittedName>
</protein>
<evidence type="ECO:0000256" key="1">
    <source>
        <dbReference type="SAM" id="MobiDB-lite"/>
    </source>
</evidence>
<feature type="region of interest" description="Disordered" evidence="1">
    <location>
        <begin position="161"/>
        <end position="187"/>
    </location>
</feature>
<dbReference type="HOGENOM" id="CLU_078346_0_0_1"/>
<feature type="region of interest" description="Disordered" evidence="1">
    <location>
        <begin position="270"/>
        <end position="309"/>
    </location>
</feature>
<keyword evidence="3" id="KW-1185">Reference proteome</keyword>